<name>A0A6P8RDC4_GEOSA</name>
<accession>A0A6P8RDC4</accession>
<organism evidence="12 14">
    <name type="scientific">Geotrypetes seraphini</name>
    <name type="common">Gaboon caecilian</name>
    <name type="synonym">Caecilia seraphini</name>
    <dbReference type="NCBI Taxonomy" id="260995"/>
    <lineage>
        <taxon>Eukaryota</taxon>
        <taxon>Metazoa</taxon>
        <taxon>Chordata</taxon>
        <taxon>Craniata</taxon>
        <taxon>Vertebrata</taxon>
        <taxon>Euteleostomi</taxon>
        <taxon>Amphibia</taxon>
        <taxon>Gymnophiona</taxon>
        <taxon>Geotrypetes</taxon>
    </lineage>
</organism>
<comment type="function">
    <text evidence="7">May modify wobble uridines in specific arginine and glutamic acid tRNAs. Acts as a tumor suppressor by promoting the expression of LIN9.</text>
</comment>
<keyword evidence="3 13" id="KW-0489">Methyltransferase</keyword>
<keyword evidence="5" id="KW-0949">S-adenosyl-L-methionine</keyword>
<dbReference type="CTD" id="57604"/>
<dbReference type="InterPro" id="IPR013216">
    <property type="entry name" value="Methyltransf_11"/>
</dbReference>
<evidence type="ECO:0000256" key="6">
    <source>
        <dbReference type="ARBA" id="ARBA00022694"/>
    </source>
</evidence>
<dbReference type="AlphaFoldDB" id="A0A6P8RDC4"/>
<dbReference type="Pfam" id="PF08241">
    <property type="entry name" value="Methyltransf_11"/>
    <property type="match status" value="1"/>
</dbReference>
<dbReference type="RefSeq" id="XP_033800385.1">
    <property type="nucleotide sequence ID" value="XM_033944494.1"/>
</dbReference>
<evidence type="ECO:0000256" key="8">
    <source>
        <dbReference type="ARBA" id="ARBA00071880"/>
    </source>
</evidence>
<dbReference type="InterPro" id="IPR029063">
    <property type="entry name" value="SAM-dependent_MTases_sf"/>
</dbReference>
<comment type="similarity">
    <text evidence="1">Belongs to the methyltransferase superfamily.</text>
</comment>
<dbReference type="PANTHER" id="PTHR13069:SF36">
    <property type="entry name" value="TRNA METHYLTRANSFERASE 9B-RELATED"/>
    <property type="match status" value="1"/>
</dbReference>
<evidence type="ECO:0000313" key="14">
    <source>
        <dbReference type="RefSeq" id="XP_033800393.1"/>
    </source>
</evidence>
<evidence type="ECO:0000256" key="9">
    <source>
        <dbReference type="ARBA" id="ARBA00083167"/>
    </source>
</evidence>
<dbReference type="RefSeq" id="XP_033800393.1">
    <property type="nucleotide sequence ID" value="XM_033944502.1"/>
</dbReference>
<keyword evidence="2" id="KW-0597">Phosphoprotein</keyword>
<dbReference type="FunFam" id="3.40.50.150:FF:000154">
    <property type="entry name" value="Probable tRNA methyltransferase 9B"/>
    <property type="match status" value="1"/>
</dbReference>
<dbReference type="GO" id="GO:0002098">
    <property type="term" value="P:tRNA wobble uridine modification"/>
    <property type="evidence" value="ECO:0007669"/>
    <property type="project" value="TreeGrafter"/>
</dbReference>
<dbReference type="InterPro" id="IPR051422">
    <property type="entry name" value="AlkB_tRNA_MeTrf/Diox"/>
</dbReference>
<keyword evidence="4" id="KW-0808">Transferase</keyword>
<dbReference type="CDD" id="cd02440">
    <property type="entry name" value="AdoMet_MTases"/>
    <property type="match status" value="1"/>
</dbReference>
<dbReference type="GO" id="GO:0005634">
    <property type="term" value="C:nucleus"/>
    <property type="evidence" value="ECO:0007669"/>
    <property type="project" value="TreeGrafter"/>
</dbReference>
<proteinExistence type="inferred from homology"/>
<evidence type="ECO:0000256" key="4">
    <source>
        <dbReference type="ARBA" id="ARBA00022679"/>
    </source>
</evidence>
<dbReference type="GO" id="GO:0030488">
    <property type="term" value="P:tRNA methylation"/>
    <property type="evidence" value="ECO:0007669"/>
    <property type="project" value="TreeGrafter"/>
</dbReference>
<dbReference type="GO" id="GO:0000049">
    <property type="term" value="F:tRNA binding"/>
    <property type="evidence" value="ECO:0007669"/>
    <property type="project" value="TreeGrafter"/>
</dbReference>
<evidence type="ECO:0000313" key="13">
    <source>
        <dbReference type="RefSeq" id="XP_033800385.1"/>
    </source>
</evidence>
<dbReference type="SUPFAM" id="SSF53335">
    <property type="entry name" value="S-adenosyl-L-methionine-dependent methyltransferases"/>
    <property type="match status" value="1"/>
</dbReference>
<keyword evidence="12" id="KW-1185">Reference proteome</keyword>
<evidence type="ECO:0000256" key="2">
    <source>
        <dbReference type="ARBA" id="ARBA00022553"/>
    </source>
</evidence>
<gene>
    <name evidence="13 14" type="primary">TRMT9B</name>
</gene>
<dbReference type="GO" id="GO:0005737">
    <property type="term" value="C:cytoplasm"/>
    <property type="evidence" value="ECO:0007669"/>
    <property type="project" value="TreeGrafter"/>
</dbReference>
<evidence type="ECO:0000256" key="10">
    <source>
        <dbReference type="SAM" id="MobiDB-lite"/>
    </source>
</evidence>
<protein>
    <recommendedName>
        <fullName evidence="8">Probable tRNA methyltransferase 9B</fullName>
    </recommendedName>
    <alternativeName>
        <fullName evidence="9">Probable tRNA methyltransferase 9-like protein</fullName>
    </alternativeName>
</protein>
<evidence type="ECO:0000256" key="1">
    <source>
        <dbReference type="ARBA" id="ARBA00008361"/>
    </source>
</evidence>
<dbReference type="OrthoDB" id="271595at2759"/>
<evidence type="ECO:0000256" key="5">
    <source>
        <dbReference type="ARBA" id="ARBA00022691"/>
    </source>
</evidence>
<evidence type="ECO:0000256" key="3">
    <source>
        <dbReference type="ARBA" id="ARBA00022603"/>
    </source>
</evidence>
<feature type="compositionally biased region" description="Polar residues" evidence="10">
    <location>
        <begin position="169"/>
        <end position="203"/>
    </location>
</feature>
<dbReference type="Gene3D" id="3.40.50.150">
    <property type="entry name" value="Vaccinia Virus protein VP39"/>
    <property type="match status" value="2"/>
</dbReference>
<dbReference type="GO" id="GO:0008757">
    <property type="term" value="F:S-adenosylmethionine-dependent methyltransferase activity"/>
    <property type="evidence" value="ECO:0007669"/>
    <property type="project" value="InterPro"/>
</dbReference>
<dbReference type="KEGG" id="gsh:117360559"/>
<dbReference type="GeneID" id="117360559"/>
<reference evidence="13 14" key="1">
    <citation type="submission" date="2025-04" db="UniProtKB">
        <authorList>
            <consortium name="RefSeq"/>
        </authorList>
    </citation>
    <scope>IDENTIFICATION</scope>
</reference>
<sequence length="452" mass="51042">MEHEAHQLEQRHVHGVYESTASCFNDLQSKAWPRVRQFLLDQKPGSLIADIGCGIGKYLSINYEIYNLGCDYCGPLLEIAKKKGHEVMVCDNLNLPFRSECFDAVISIGVIHHFSTRQRRIRAIKEMARVLAPGGQLMLYVWAMEQKNRRFEKQDVFVPWNKALCSRPPSETSQSGNKSPLGQSIKMQTPNNQTRGSAESVDMNNLSQSLDTKRSHSTNNYGPAEGCCIKFDDDENRFYAALGRSLRSWFFSRSLDEFTLKKQIDKIKPLKSIGGWANSAISAQPSRHCSLDLGKRSALLQGESFDDDEVFMENISHNKSQWFISSDAVRDLNGVIQSNRNETSFQNDLMEGEICNCKCKDETEKSTVGGILKRTSTASSADSILDSAVVVEDQDVLDAKAYMRYYHVFREGELCSLLEENVPELQILNSCYDHGNWCIIAIKPPPKNIIKI</sequence>
<dbReference type="GO" id="GO:0106335">
    <property type="term" value="F:tRNA (5-carboxymethyluridine(34)-5-O)-methyltransferase activity"/>
    <property type="evidence" value="ECO:0007669"/>
    <property type="project" value="TreeGrafter"/>
</dbReference>
<evidence type="ECO:0000313" key="12">
    <source>
        <dbReference type="Proteomes" id="UP000515159"/>
    </source>
</evidence>
<evidence type="ECO:0000259" key="11">
    <source>
        <dbReference type="Pfam" id="PF08241"/>
    </source>
</evidence>
<dbReference type="Proteomes" id="UP000515159">
    <property type="component" value="Chromosome 1"/>
</dbReference>
<evidence type="ECO:0000256" key="7">
    <source>
        <dbReference type="ARBA" id="ARBA00057565"/>
    </source>
</evidence>
<dbReference type="PANTHER" id="PTHR13069">
    <property type="entry name" value="ALKYLATED DNA REPAIR PROTEIN ALKB HOMOLOG 8"/>
    <property type="match status" value="1"/>
</dbReference>
<feature type="region of interest" description="Disordered" evidence="10">
    <location>
        <begin position="166"/>
        <end position="203"/>
    </location>
</feature>
<keyword evidence="6" id="KW-0819">tRNA processing</keyword>
<feature type="domain" description="Methyltransferase type 11" evidence="11">
    <location>
        <begin position="50"/>
        <end position="138"/>
    </location>
</feature>